<evidence type="ECO:0000256" key="6">
    <source>
        <dbReference type="ARBA" id="ARBA00023136"/>
    </source>
</evidence>
<comment type="catalytic activity">
    <reaction evidence="10">
        <text>12-octadecanoyloxy-octadecanoate + H2O = 12-hydroxyoctadecanoate + octadecanoate + H(+)</text>
        <dbReference type="Rhea" id="RHEA:52080"/>
        <dbReference type="ChEBI" id="CHEBI:15377"/>
        <dbReference type="ChEBI" id="CHEBI:15378"/>
        <dbReference type="ChEBI" id="CHEBI:25629"/>
        <dbReference type="ChEBI" id="CHEBI:84201"/>
        <dbReference type="ChEBI" id="CHEBI:136330"/>
    </reaction>
    <physiologicalReaction direction="left-to-right" evidence="10">
        <dbReference type="Rhea" id="RHEA:52081"/>
    </physiologicalReaction>
</comment>
<dbReference type="PANTHER" id="PTHR10989">
    <property type="entry name" value="ANDROGEN-INDUCED PROTEIN 1-RELATED"/>
    <property type="match status" value="1"/>
</dbReference>
<name>A0A0N4VDQ3_ENTVE</name>
<evidence type="ECO:0000256" key="14">
    <source>
        <dbReference type="ARBA" id="ARBA00049296"/>
    </source>
</evidence>
<evidence type="ECO:0000256" key="4">
    <source>
        <dbReference type="ARBA" id="ARBA00022692"/>
    </source>
</evidence>
<evidence type="ECO:0000256" key="11">
    <source>
        <dbReference type="ARBA" id="ARBA00048701"/>
    </source>
</evidence>
<evidence type="ECO:0000313" key="20">
    <source>
        <dbReference type="WBParaSite" id="EVEC_0000874601-mRNA-1"/>
    </source>
</evidence>
<dbReference type="PANTHER" id="PTHR10989:SF16">
    <property type="entry name" value="AT02829P-RELATED"/>
    <property type="match status" value="1"/>
</dbReference>
<dbReference type="WBParaSite" id="EVEC_0000874601-mRNA-1">
    <property type="protein sequence ID" value="EVEC_0000874601-mRNA-1"/>
    <property type="gene ID" value="EVEC_0000874601"/>
</dbReference>
<protein>
    <submittedName>
        <fullName evidence="20">OpgC protein</fullName>
    </submittedName>
</protein>
<evidence type="ECO:0000256" key="8">
    <source>
        <dbReference type="ARBA" id="ARBA00047427"/>
    </source>
</evidence>
<dbReference type="GO" id="GO:0016020">
    <property type="term" value="C:membrane"/>
    <property type="evidence" value="ECO:0007669"/>
    <property type="project" value="InterPro"/>
</dbReference>
<comment type="subcellular location">
    <subcellularLocation>
        <location evidence="2">Endomembrane system</location>
        <topology evidence="2">Multi-pass membrane protein</topology>
    </subcellularLocation>
</comment>
<dbReference type="OrthoDB" id="1898221at2759"/>
<reference evidence="18 19" key="2">
    <citation type="submission" date="2018-10" db="EMBL/GenBank/DDBJ databases">
        <authorList>
            <consortium name="Pathogen Informatics"/>
        </authorList>
    </citation>
    <scope>NUCLEOTIDE SEQUENCE [LARGE SCALE GENOMIC DNA]</scope>
</reference>
<comment type="catalytic activity">
    <reaction evidence="15">
        <text>13-(9Z-hexadecenoyloxy)-octadecanoate + H2O = 13-hydroxy-octadecanoate + (9Z)-hexadecenoate + H(+)</text>
        <dbReference type="Rhea" id="RHEA:52076"/>
        <dbReference type="ChEBI" id="CHEBI:15377"/>
        <dbReference type="ChEBI" id="CHEBI:15378"/>
        <dbReference type="ChEBI" id="CHEBI:32372"/>
        <dbReference type="ChEBI" id="CHEBI:136304"/>
        <dbReference type="ChEBI" id="CHEBI:136315"/>
    </reaction>
    <physiologicalReaction direction="left-to-right" evidence="15">
        <dbReference type="Rhea" id="RHEA:52077"/>
    </physiologicalReaction>
</comment>
<feature type="transmembrane region" description="Helical" evidence="17">
    <location>
        <begin position="90"/>
        <end position="109"/>
    </location>
</feature>
<comment type="catalytic activity">
    <reaction evidence="16">
        <text>12-(9Z-hexadecenoyloxy)-octadecanoate + H2O = 12-hydroxyoctadecanoate + (9Z)-hexadecenoate + H(+)</text>
        <dbReference type="Rhea" id="RHEA:52072"/>
        <dbReference type="ChEBI" id="CHEBI:15377"/>
        <dbReference type="ChEBI" id="CHEBI:15378"/>
        <dbReference type="ChEBI" id="CHEBI:32372"/>
        <dbReference type="ChEBI" id="CHEBI:84201"/>
        <dbReference type="ChEBI" id="CHEBI:136312"/>
    </reaction>
    <physiologicalReaction direction="left-to-right" evidence="16">
        <dbReference type="Rhea" id="RHEA:52073"/>
    </physiologicalReaction>
</comment>
<dbReference type="InterPro" id="IPR006838">
    <property type="entry name" value="ADTRP_AIG1"/>
</dbReference>
<evidence type="ECO:0000256" key="5">
    <source>
        <dbReference type="ARBA" id="ARBA00022989"/>
    </source>
</evidence>
<comment type="similarity">
    <text evidence="3">Belongs to the AIG1 family.</text>
</comment>
<proteinExistence type="inferred from homology"/>
<feature type="transmembrane region" description="Helical" evidence="17">
    <location>
        <begin position="38"/>
        <end position="60"/>
    </location>
</feature>
<comment type="catalytic activity">
    <reaction evidence="1">
        <text>9-(9Z-hexadecenoyloxy)-octadecanoate + H2O = (9Z)-hexadecenoate + 9-hydroxy-octadecanoate + H(+)</text>
        <dbReference type="Rhea" id="RHEA:52068"/>
        <dbReference type="ChEBI" id="CHEBI:15377"/>
        <dbReference type="ChEBI" id="CHEBI:15378"/>
        <dbReference type="ChEBI" id="CHEBI:32372"/>
        <dbReference type="ChEBI" id="CHEBI:136286"/>
        <dbReference type="ChEBI" id="CHEBI:136309"/>
    </reaction>
    <physiologicalReaction direction="left-to-right" evidence="1">
        <dbReference type="Rhea" id="RHEA:52069"/>
    </physiologicalReaction>
</comment>
<feature type="transmembrane region" description="Helical" evidence="17">
    <location>
        <begin position="6"/>
        <end position="26"/>
    </location>
</feature>
<evidence type="ECO:0000313" key="19">
    <source>
        <dbReference type="Proteomes" id="UP000274131"/>
    </source>
</evidence>
<evidence type="ECO:0000256" key="9">
    <source>
        <dbReference type="ARBA" id="ARBA00047863"/>
    </source>
</evidence>
<comment type="catalytic activity">
    <reaction evidence="8">
        <text>13-octadecanoyloxy-octadecanoate + H2O = 13-hydroxy-octadecanoate + octadecanoate + H(+)</text>
        <dbReference type="Rhea" id="RHEA:52084"/>
        <dbReference type="ChEBI" id="CHEBI:15377"/>
        <dbReference type="ChEBI" id="CHEBI:15378"/>
        <dbReference type="ChEBI" id="CHEBI:25629"/>
        <dbReference type="ChEBI" id="CHEBI:136304"/>
        <dbReference type="ChEBI" id="CHEBI:136335"/>
    </reaction>
    <physiologicalReaction direction="left-to-right" evidence="8">
        <dbReference type="Rhea" id="RHEA:52085"/>
    </physiologicalReaction>
</comment>
<feature type="transmembrane region" description="Helical" evidence="17">
    <location>
        <begin position="121"/>
        <end position="147"/>
    </location>
</feature>
<gene>
    <name evidence="18" type="ORF">EVEC_LOCUS8230</name>
</gene>
<evidence type="ECO:0000256" key="7">
    <source>
        <dbReference type="ARBA" id="ARBA00047368"/>
    </source>
</evidence>
<evidence type="ECO:0000256" key="10">
    <source>
        <dbReference type="ARBA" id="ARBA00048680"/>
    </source>
</evidence>
<comment type="catalytic activity">
    <reaction evidence="14">
        <text>13-(9Z-octadecenoyloxy)-octadecanoate + H2O = 13-hydroxy-octadecanoate + (9Z)-octadecenoate + H(+)</text>
        <dbReference type="Rhea" id="RHEA:52064"/>
        <dbReference type="ChEBI" id="CHEBI:15377"/>
        <dbReference type="ChEBI" id="CHEBI:15378"/>
        <dbReference type="ChEBI" id="CHEBI:30823"/>
        <dbReference type="ChEBI" id="CHEBI:136303"/>
        <dbReference type="ChEBI" id="CHEBI:136304"/>
    </reaction>
    <physiologicalReaction direction="left-to-right" evidence="14">
        <dbReference type="Rhea" id="RHEA:52065"/>
    </physiologicalReaction>
</comment>
<evidence type="ECO:0000256" key="16">
    <source>
        <dbReference type="ARBA" id="ARBA00049428"/>
    </source>
</evidence>
<comment type="catalytic activity">
    <reaction evidence="7">
        <text>12-hexadecanoyloxy-octadecanoate + H2O = 12-hydroxyoctadecanoate + hexadecanoate + H(+)</text>
        <dbReference type="Rhea" id="RHEA:52056"/>
        <dbReference type="ChEBI" id="CHEBI:7896"/>
        <dbReference type="ChEBI" id="CHEBI:15377"/>
        <dbReference type="ChEBI" id="CHEBI:15378"/>
        <dbReference type="ChEBI" id="CHEBI:83677"/>
        <dbReference type="ChEBI" id="CHEBI:84201"/>
    </reaction>
    <physiologicalReaction direction="left-to-right" evidence="7">
        <dbReference type="Rhea" id="RHEA:52057"/>
    </physiologicalReaction>
</comment>
<comment type="catalytic activity">
    <reaction evidence="9">
        <text>9-hexadecanoyloxy-octadecanoate + H2O = 9-hydroxy-octadecanoate + hexadecanoate + H(+)</text>
        <dbReference type="Rhea" id="RHEA:52052"/>
        <dbReference type="ChEBI" id="CHEBI:7896"/>
        <dbReference type="ChEBI" id="CHEBI:15377"/>
        <dbReference type="ChEBI" id="CHEBI:15378"/>
        <dbReference type="ChEBI" id="CHEBI:83670"/>
        <dbReference type="ChEBI" id="CHEBI:136286"/>
    </reaction>
    <physiologicalReaction direction="left-to-right" evidence="9">
        <dbReference type="Rhea" id="RHEA:52053"/>
    </physiologicalReaction>
</comment>
<evidence type="ECO:0000256" key="3">
    <source>
        <dbReference type="ARBA" id="ARBA00009300"/>
    </source>
</evidence>
<evidence type="ECO:0000256" key="17">
    <source>
        <dbReference type="SAM" id="Phobius"/>
    </source>
</evidence>
<evidence type="ECO:0000313" key="18">
    <source>
        <dbReference type="EMBL" id="VDD93479.1"/>
    </source>
</evidence>
<comment type="catalytic activity">
    <reaction evidence="11">
        <text>12-(9Z-octadecenoyloxy)-octadecanoate + H2O = 12-hydroxyoctadecanoate + (9Z)-octadecenoate + H(+)</text>
        <dbReference type="Rhea" id="RHEA:52060"/>
        <dbReference type="ChEBI" id="CHEBI:15377"/>
        <dbReference type="ChEBI" id="CHEBI:15378"/>
        <dbReference type="ChEBI" id="CHEBI:30823"/>
        <dbReference type="ChEBI" id="CHEBI:84201"/>
        <dbReference type="ChEBI" id="CHEBI:136302"/>
    </reaction>
    <physiologicalReaction direction="left-to-right" evidence="11">
        <dbReference type="Rhea" id="RHEA:52061"/>
    </physiologicalReaction>
</comment>
<comment type="catalytic activity">
    <reaction evidence="13">
        <text>9-octadecanoyloxy-octadecanoate + H2O = 9-hydroxy-octadecanoate + octadecanoate + H(+)</text>
        <dbReference type="Rhea" id="RHEA:52096"/>
        <dbReference type="ChEBI" id="CHEBI:15377"/>
        <dbReference type="ChEBI" id="CHEBI:15378"/>
        <dbReference type="ChEBI" id="CHEBI:25629"/>
        <dbReference type="ChEBI" id="CHEBI:136286"/>
        <dbReference type="ChEBI" id="CHEBI:136373"/>
    </reaction>
    <physiologicalReaction direction="left-to-right" evidence="13">
        <dbReference type="Rhea" id="RHEA:52097"/>
    </physiologicalReaction>
</comment>
<organism evidence="20">
    <name type="scientific">Enterobius vermicularis</name>
    <name type="common">Human pinworm</name>
    <dbReference type="NCBI Taxonomy" id="51028"/>
    <lineage>
        <taxon>Eukaryota</taxon>
        <taxon>Metazoa</taxon>
        <taxon>Ecdysozoa</taxon>
        <taxon>Nematoda</taxon>
        <taxon>Chromadorea</taxon>
        <taxon>Rhabditida</taxon>
        <taxon>Spirurina</taxon>
        <taxon>Oxyuridomorpha</taxon>
        <taxon>Oxyuroidea</taxon>
        <taxon>Oxyuridae</taxon>
        <taxon>Enterobius</taxon>
    </lineage>
</organism>
<dbReference type="EMBL" id="UXUI01009324">
    <property type="protein sequence ID" value="VDD93479.1"/>
    <property type="molecule type" value="Genomic_DNA"/>
</dbReference>
<keyword evidence="4 17" id="KW-0812">Transmembrane</keyword>
<evidence type="ECO:0000256" key="13">
    <source>
        <dbReference type="ARBA" id="ARBA00049221"/>
    </source>
</evidence>
<evidence type="ECO:0000256" key="1">
    <source>
        <dbReference type="ARBA" id="ARBA00000923"/>
    </source>
</evidence>
<reference evidence="20" key="1">
    <citation type="submission" date="2017-02" db="UniProtKB">
        <authorList>
            <consortium name="WormBaseParasite"/>
        </authorList>
    </citation>
    <scope>IDENTIFICATION</scope>
</reference>
<keyword evidence="19" id="KW-1185">Reference proteome</keyword>
<accession>A0A0N4VDQ3</accession>
<sequence>MIRFTTVFHFVVTVIYIIGAIEDVAVISGPALPIPGNYFSKIVWLTIIDLAVGTLFWGLYLTNRDFIVPKGFADPMEVHPYFNHILVRNFLKVLHTLPVVAMFLDRVFWDHGRTKRKKAIIAMLAFIIIYIHSCDTRNFWVLAVWYIKHAIYDPQNVVSFIWWYGACHVVFRR</sequence>
<keyword evidence="6 17" id="KW-0472">Membrane</keyword>
<dbReference type="Pfam" id="PF04750">
    <property type="entry name" value="Far-17a_AIG1"/>
    <property type="match status" value="1"/>
</dbReference>
<dbReference type="AlphaFoldDB" id="A0A0N4VDQ3"/>
<comment type="catalytic activity">
    <reaction evidence="12">
        <text>9-(9Z-octadecenoyloxy)-octadecanoate + H2O = 9-hydroxy-octadecanoate + (9Z)-octadecenoate + H(+)</text>
        <dbReference type="Rhea" id="RHEA:52048"/>
        <dbReference type="ChEBI" id="CHEBI:15377"/>
        <dbReference type="ChEBI" id="CHEBI:15378"/>
        <dbReference type="ChEBI" id="CHEBI:30823"/>
        <dbReference type="ChEBI" id="CHEBI:136282"/>
        <dbReference type="ChEBI" id="CHEBI:136286"/>
    </reaction>
    <physiologicalReaction direction="left-to-right" evidence="12">
        <dbReference type="Rhea" id="RHEA:52049"/>
    </physiologicalReaction>
</comment>
<evidence type="ECO:0000256" key="12">
    <source>
        <dbReference type="ARBA" id="ARBA00048800"/>
    </source>
</evidence>
<evidence type="ECO:0000256" key="15">
    <source>
        <dbReference type="ARBA" id="ARBA00049322"/>
    </source>
</evidence>
<dbReference type="Proteomes" id="UP000274131">
    <property type="component" value="Unassembled WGS sequence"/>
</dbReference>
<keyword evidence="5 17" id="KW-1133">Transmembrane helix</keyword>
<evidence type="ECO:0000256" key="2">
    <source>
        <dbReference type="ARBA" id="ARBA00004127"/>
    </source>
</evidence>
<dbReference type="GO" id="GO:0012505">
    <property type="term" value="C:endomembrane system"/>
    <property type="evidence" value="ECO:0007669"/>
    <property type="project" value="UniProtKB-SubCell"/>
</dbReference>